<dbReference type="Proteomes" id="UP000799324">
    <property type="component" value="Unassembled WGS sequence"/>
</dbReference>
<gene>
    <name evidence="3" type="ORF">K491DRAFT_684496</name>
</gene>
<protein>
    <submittedName>
        <fullName evidence="3">Uncharacterized protein</fullName>
    </submittedName>
</protein>
<evidence type="ECO:0000313" key="4">
    <source>
        <dbReference type="Proteomes" id="UP000799324"/>
    </source>
</evidence>
<dbReference type="AlphaFoldDB" id="A0A6A6SLH6"/>
<organism evidence="3 4">
    <name type="scientific">Lophiostoma macrostomum CBS 122681</name>
    <dbReference type="NCBI Taxonomy" id="1314788"/>
    <lineage>
        <taxon>Eukaryota</taxon>
        <taxon>Fungi</taxon>
        <taxon>Dikarya</taxon>
        <taxon>Ascomycota</taxon>
        <taxon>Pezizomycotina</taxon>
        <taxon>Dothideomycetes</taxon>
        <taxon>Pleosporomycetidae</taxon>
        <taxon>Pleosporales</taxon>
        <taxon>Lophiostomataceae</taxon>
        <taxon>Lophiostoma</taxon>
    </lineage>
</organism>
<evidence type="ECO:0000256" key="1">
    <source>
        <dbReference type="SAM" id="MobiDB-lite"/>
    </source>
</evidence>
<accession>A0A6A6SLH6</accession>
<feature type="region of interest" description="Disordered" evidence="1">
    <location>
        <begin position="241"/>
        <end position="296"/>
    </location>
</feature>
<sequence>MAGKTLLALSALSSWAAAFPWNGGHPPYNRGYGTSYPVPPPLSTGTGYPSGTNYPPPPPSGTVSHTYSTGGTGSPPDYPTTTKTWNHPSGSQYPTIAPSIPYPPYTSIPQPSYSSIPSPPPESWCYPVTSTEIEVLTSVSYVTISYTETVSYTATSTETTSYIETTTETVSYTEPYTYPGEPSEVPYTTEGPAPPAYTSSYIPHYPTGSNSTCTESTGSGTTYITSSSYYPTGYPGSTTEYPSGTGYPSAPSSSSYPTGTGYPGTGYPSEPPASSESSSYGGYGPGSEAPTHTLGYGEYYRKMVV</sequence>
<feature type="compositionally biased region" description="Polar residues" evidence="1">
    <location>
        <begin position="79"/>
        <end position="90"/>
    </location>
</feature>
<feature type="signal peptide" evidence="2">
    <location>
        <begin position="1"/>
        <end position="18"/>
    </location>
</feature>
<name>A0A6A6SLH6_9PLEO</name>
<feature type="region of interest" description="Disordered" evidence="1">
    <location>
        <begin position="43"/>
        <end position="90"/>
    </location>
</feature>
<evidence type="ECO:0000256" key="2">
    <source>
        <dbReference type="SAM" id="SignalP"/>
    </source>
</evidence>
<proteinExistence type="predicted"/>
<keyword evidence="2" id="KW-0732">Signal</keyword>
<evidence type="ECO:0000313" key="3">
    <source>
        <dbReference type="EMBL" id="KAF2648676.1"/>
    </source>
</evidence>
<feature type="compositionally biased region" description="Low complexity" evidence="1">
    <location>
        <begin position="241"/>
        <end position="290"/>
    </location>
</feature>
<feature type="chain" id="PRO_5025593040" evidence="2">
    <location>
        <begin position="19"/>
        <end position="305"/>
    </location>
</feature>
<reference evidence="3" key="1">
    <citation type="journal article" date="2020" name="Stud. Mycol.">
        <title>101 Dothideomycetes genomes: a test case for predicting lifestyles and emergence of pathogens.</title>
        <authorList>
            <person name="Haridas S."/>
            <person name="Albert R."/>
            <person name="Binder M."/>
            <person name="Bloem J."/>
            <person name="Labutti K."/>
            <person name="Salamov A."/>
            <person name="Andreopoulos B."/>
            <person name="Baker S."/>
            <person name="Barry K."/>
            <person name="Bills G."/>
            <person name="Bluhm B."/>
            <person name="Cannon C."/>
            <person name="Castanera R."/>
            <person name="Culley D."/>
            <person name="Daum C."/>
            <person name="Ezra D."/>
            <person name="Gonzalez J."/>
            <person name="Henrissat B."/>
            <person name="Kuo A."/>
            <person name="Liang C."/>
            <person name="Lipzen A."/>
            <person name="Lutzoni F."/>
            <person name="Magnuson J."/>
            <person name="Mondo S."/>
            <person name="Nolan M."/>
            <person name="Ohm R."/>
            <person name="Pangilinan J."/>
            <person name="Park H.-J."/>
            <person name="Ramirez L."/>
            <person name="Alfaro M."/>
            <person name="Sun H."/>
            <person name="Tritt A."/>
            <person name="Yoshinaga Y."/>
            <person name="Zwiers L.-H."/>
            <person name="Turgeon B."/>
            <person name="Goodwin S."/>
            <person name="Spatafora J."/>
            <person name="Crous P."/>
            <person name="Grigoriev I."/>
        </authorList>
    </citation>
    <scope>NUCLEOTIDE SEQUENCE</scope>
    <source>
        <strain evidence="3">CBS 122681</strain>
    </source>
</reference>
<dbReference type="EMBL" id="MU004527">
    <property type="protein sequence ID" value="KAF2648676.1"/>
    <property type="molecule type" value="Genomic_DNA"/>
</dbReference>
<feature type="compositionally biased region" description="Low complexity" evidence="1">
    <location>
        <begin position="43"/>
        <end position="53"/>
    </location>
</feature>
<keyword evidence="4" id="KW-1185">Reference proteome</keyword>
<feature type="region of interest" description="Disordered" evidence="1">
    <location>
        <begin position="173"/>
        <end position="200"/>
    </location>
</feature>